<dbReference type="GO" id="GO:0015078">
    <property type="term" value="F:proton transmembrane transporter activity"/>
    <property type="evidence" value="ECO:0007669"/>
    <property type="project" value="InterPro"/>
</dbReference>
<evidence type="ECO:0000256" key="4">
    <source>
        <dbReference type="ARBA" id="ARBA00022547"/>
    </source>
</evidence>
<dbReference type="OrthoDB" id="2125027at2759"/>
<dbReference type="AlphaFoldDB" id="A0A1E5R2C7"/>
<keyword evidence="9" id="KW-0472">Membrane</keyword>
<evidence type="ECO:0000256" key="1">
    <source>
        <dbReference type="ARBA" id="ARBA00004273"/>
    </source>
</evidence>
<keyword evidence="6 11" id="KW-0999">Mitochondrion inner membrane</keyword>
<accession>A0A1E5R2C7</accession>
<evidence type="ECO:0000256" key="3">
    <source>
        <dbReference type="ARBA" id="ARBA00022448"/>
    </source>
</evidence>
<dbReference type="GO" id="GO:0005743">
    <property type="term" value="C:mitochondrial inner membrane"/>
    <property type="evidence" value="ECO:0007669"/>
    <property type="project" value="UniProtKB-SubCell"/>
</dbReference>
<comment type="function">
    <text evidence="11">Subunit e, of the mitochondrial membrane ATP synthase complex (F(1)F(0) ATP synthase or Complex V) that produces ATP from ADP in the presence of a proton gradient across the membrane which is generated by electron transport complexes of the respiratory chain. ATP synthase complex consist of a soluble F(1) head domain - the catalytic core - and a membrane F(1) domain - the membrane proton channel. These two domains are linked by a central stalk rotating inside the F(1) region and a stationary peripheral stalk. During catalysis, ATP synthesis in the catalytic domain of F(1) is coupled via a rotary mechanism of the central stalk subunits to proton translocation. In vivo, can only synthesize ATP although its ATP hydrolase activity can be activated artificially in vitro. Part of the complex F(0) domain.</text>
</comment>
<dbReference type="Proteomes" id="UP000095728">
    <property type="component" value="Unassembled WGS sequence"/>
</dbReference>
<evidence type="ECO:0000256" key="9">
    <source>
        <dbReference type="ARBA" id="ARBA00023136"/>
    </source>
</evidence>
<sequence length="99" mass="10571">MSQTVNVFRYSALALGLLVGLKTDMRASSDAHTAAELHKQEELIKQAKEAYAKAHAPAPSAADSAKQATTAAPKFDLEDEKADFAQLILSSVEALEKAK</sequence>
<evidence type="ECO:0000256" key="2">
    <source>
        <dbReference type="ARBA" id="ARBA00007333"/>
    </source>
</evidence>
<dbReference type="GO" id="GO:0015986">
    <property type="term" value="P:proton motive force-driven ATP synthesis"/>
    <property type="evidence" value="ECO:0007669"/>
    <property type="project" value="InterPro"/>
</dbReference>
<comment type="similarity">
    <text evidence="2 11">Belongs to the ATPase e subunit family.</text>
</comment>
<keyword evidence="8 11" id="KW-0496">Mitochondrion</keyword>
<keyword evidence="10 11" id="KW-0066">ATP synthesis</keyword>
<evidence type="ECO:0000256" key="8">
    <source>
        <dbReference type="ARBA" id="ARBA00023128"/>
    </source>
</evidence>
<gene>
    <name evidence="13" type="ORF">AWRI3579_g4115</name>
</gene>
<dbReference type="FunCoup" id="A0A1E5R2C7">
    <property type="interactions" value="114"/>
</dbReference>
<dbReference type="STRING" id="56408.A0A1E5R2C7"/>
<dbReference type="InterPro" id="IPR008386">
    <property type="entry name" value="ATP_synth_F0_esu_mt"/>
</dbReference>
<organism evidence="13 14">
    <name type="scientific">Hanseniaspora osmophila</name>
    <dbReference type="NCBI Taxonomy" id="56408"/>
    <lineage>
        <taxon>Eukaryota</taxon>
        <taxon>Fungi</taxon>
        <taxon>Dikarya</taxon>
        <taxon>Ascomycota</taxon>
        <taxon>Saccharomycotina</taxon>
        <taxon>Saccharomycetes</taxon>
        <taxon>Saccharomycodales</taxon>
        <taxon>Saccharomycodaceae</taxon>
        <taxon>Hanseniaspora</taxon>
    </lineage>
</organism>
<keyword evidence="14" id="KW-1185">Reference proteome</keyword>
<evidence type="ECO:0000256" key="11">
    <source>
        <dbReference type="RuleBase" id="RU367005"/>
    </source>
</evidence>
<name>A0A1E5R2C7_9ASCO</name>
<keyword evidence="3 11" id="KW-0813">Transport</keyword>
<evidence type="ECO:0000313" key="14">
    <source>
        <dbReference type="Proteomes" id="UP000095728"/>
    </source>
</evidence>
<evidence type="ECO:0000313" key="13">
    <source>
        <dbReference type="EMBL" id="OEJ81049.1"/>
    </source>
</evidence>
<protein>
    <recommendedName>
        <fullName evidence="11">ATP synthase F(0) complex subunit e, mitochondrial</fullName>
    </recommendedName>
</protein>
<keyword evidence="7 11" id="KW-0406">Ion transport</keyword>
<evidence type="ECO:0000256" key="10">
    <source>
        <dbReference type="ARBA" id="ARBA00023310"/>
    </source>
</evidence>
<comment type="caution">
    <text evidence="13">The sequence shown here is derived from an EMBL/GenBank/DDBJ whole genome shotgun (WGS) entry which is preliminary data.</text>
</comment>
<dbReference type="GO" id="GO:0045259">
    <property type="term" value="C:proton-transporting ATP synthase complex"/>
    <property type="evidence" value="ECO:0007669"/>
    <property type="project" value="UniProtKB-UniRule"/>
</dbReference>
<evidence type="ECO:0000256" key="7">
    <source>
        <dbReference type="ARBA" id="ARBA00023065"/>
    </source>
</evidence>
<feature type="compositionally biased region" description="Low complexity" evidence="12">
    <location>
        <begin position="53"/>
        <end position="72"/>
    </location>
</feature>
<comment type="subunit">
    <text evidence="11">F-type ATPases have 2 components, CF(1) - the catalytic core - and CF(0) - the membrane proton channel. CF(1) and CF(0) have multiple subunits.</text>
</comment>
<keyword evidence="5 11" id="KW-0375">Hydrogen ion transport</keyword>
<keyword evidence="4 11" id="KW-0138">CF(0)</keyword>
<feature type="region of interest" description="Disordered" evidence="12">
    <location>
        <begin position="52"/>
        <end position="72"/>
    </location>
</feature>
<comment type="subcellular location">
    <subcellularLocation>
        <location evidence="1 11">Mitochondrion inner membrane</location>
    </subcellularLocation>
</comment>
<dbReference type="EMBL" id="LPNM01000011">
    <property type="protein sequence ID" value="OEJ81049.1"/>
    <property type="molecule type" value="Genomic_DNA"/>
</dbReference>
<dbReference type="Pfam" id="PF05680">
    <property type="entry name" value="ATP-synt_E"/>
    <property type="match status" value="1"/>
</dbReference>
<evidence type="ECO:0000256" key="5">
    <source>
        <dbReference type="ARBA" id="ARBA00022781"/>
    </source>
</evidence>
<reference evidence="14" key="1">
    <citation type="journal article" date="2016" name="Genome Announc.">
        <title>Genome sequences of three species of Hanseniaspora isolated from spontaneous wine fermentations.</title>
        <authorList>
            <person name="Sternes P.R."/>
            <person name="Lee D."/>
            <person name="Kutyna D.R."/>
            <person name="Borneman A.R."/>
        </authorList>
    </citation>
    <scope>NUCLEOTIDE SEQUENCE [LARGE SCALE GENOMIC DNA]</scope>
    <source>
        <strain evidence="14">AWRI3579</strain>
    </source>
</reference>
<evidence type="ECO:0000256" key="12">
    <source>
        <dbReference type="SAM" id="MobiDB-lite"/>
    </source>
</evidence>
<proteinExistence type="inferred from homology"/>
<dbReference type="InParanoid" id="A0A1E5R2C7"/>
<evidence type="ECO:0000256" key="6">
    <source>
        <dbReference type="ARBA" id="ARBA00022792"/>
    </source>
</evidence>